<sequence>EIVCDYDNATTSAPILSTRRTEITLNVTKIPIEIESDLIPFDPPPDRSVPAVSDEDAHGHKHTDMNKLDDITASIPTTEGNAFTTPSGETVKQVPTNETSTTPTPTVMS</sequence>
<proteinExistence type="predicted"/>
<feature type="compositionally biased region" description="Polar residues" evidence="1">
    <location>
        <begin position="74"/>
        <end position="94"/>
    </location>
</feature>
<feature type="compositionally biased region" description="Low complexity" evidence="1">
    <location>
        <begin position="95"/>
        <end position="109"/>
    </location>
</feature>
<accession>A0A1E1WSR1</accession>
<feature type="compositionally biased region" description="Basic and acidic residues" evidence="1">
    <location>
        <begin position="55"/>
        <end position="70"/>
    </location>
</feature>
<evidence type="ECO:0000313" key="2">
    <source>
        <dbReference type="EMBL" id="JAT90040.1"/>
    </source>
</evidence>
<dbReference type="EMBL" id="GDQN01001014">
    <property type="protein sequence ID" value="JAT90040.1"/>
    <property type="molecule type" value="Transcribed_RNA"/>
</dbReference>
<reference evidence="2" key="1">
    <citation type="submission" date="2015-09" db="EMBL/GenBank/DDBJ databases">
        <title>De novo assembly of Pectinophora gossypiella (Pink Bollworm) gut transcriptome.</title>
        <authorList>
            <person name="Tassone E.E."/>
        </authorList>
    </citation>
    <scope>NUCLEOTIDE SEQUENCE</scope>
</reference>
<dbReference type="OrthoDB" id="7482456at2759"/>
<evidence type="ECO:0000256" key="1">
    <source>
        <dbReference type="SAM" id="MobiDB-lite"/>
    </source>
</evidence>
<protein>
    <submittedName>
        <fullName evidence="2">Uncharacterized protein</fullName>
    </submittedName>
</protein>
<dbReference type="AlphaFoldDB" id="A0A1E1WSR1"/>
<feature type="region of interest" description="Disordered" evidence="1">
    <location>
        <begin position="37"/>
        <end position="109"/>
    </location>
</feature>
<name>A0A1E1WSR1_PECGO</name>
<feature type="non-terminal residue" evidence="2">
    <location>
        <position position="109"/>
    </location>
</feature>
<feature type="non-terminal residue" evidence="2">
    <location>
        <position position="1"/>
    </location>
</feature>
<organism evidence="2">
    <name type="scientific">Pectinophora gossypiella</name>
    <name type="common">Cotton pink bollworm</name>
    <name type="synonym">Depressaria gossypiella</name>
    <dbReference type="NCBI Taxonomy" id="13191"/>
    <lineage>
        <taxon>Eukaryota</taxon>
        <taxon>Metazoa</taxon>
        <taxon>Ecdysozoa</taxon>
        <taxon>Arthropoda</taxon>
        <taxon>Hexapoda</taxon>
        <taxon>Insecta</taxon>
        <taxon>Pterygota</taxon>
        <taxon>Neoptera</taxon>
        <taxon>Endopterygota</taxon>
        <taxon>Lepidoptera</taxon>
        <taxon>Glossata</taxon>
        <taxon>Ditrysia</taxon>
        <taxon>Gelechioidea</taxon>
        <taxon>Gelechiidae</taxon>
        <taxon>Apatetrinae</taxon>
        <taxon>Pectinophora</taxon>
    </lineage>
</organism>
<gene>
    <name evidence="2" type="ORF">g.17328</name>
</gene>